<protein>
    <recommendedName>
        <fullName evidence="6">Ankyrin repeat protein</fullName>
    </recommendedName>
</protein>
<dbReference type="Pfam" id="PF12796">
    <property type="entry name" value="Ank_2"/>
    <property type="match status" value="1"/>
</dbReference>
<dbReference type="InterPro" id="IPR015943">
    <property type="entry name" value="WD40/YVTN_repeat-like_dom_sf"/>
</dbReference>
<evidence type="ECO:0008006" key="6">
    <source>
        <dbReference type="Google" id="ProtNLM"/>
    </source>
</evidence>
<dbReference type="Gene3D" id="1.25.40.20">
    <property type="entry name" value="Ankyrin repeat-containing domain"/>
    <property type="match status" value="2"/>
</dbReference>
<dbReference type="Proteomes" id="UP000546162">
    <property type="component" value="Unassembled WGS sequence"/>
</dbReference>
<evidence type="ECO:0000256" key="2">
    <source>
        <dbReference type="ARBA" id="ARBA00023043"/>
    </source>
</evidence>
<dbReference type="RefSeq" id="WP_185042326.1">
    <property type="nucleotide sequence ID" value="NZ_BAABFG010000005.1"/>
</dbReference>
<reference evidence="4 5" key="1">
    <citation type="submission" date="2020-08" db="EMBL/GenBank/DDBJ databases">
        <title>Sequencing the genomes of 1000 actinobacteria strains.</title>
        <authorList>
            <person name="Klenk H.-P."/>
        </authorList>
    </citation>
    <scope>NUCLEOTIDE SEQUENCE [LARGE SCALE GENOMIC DNA]</scope>
    <source>
        <strain evidence="4 5">DSM 45809</strain>
    </source>
</reference>
<evidence type="ECO:0000313" key="4">
    <source>
        <dbReference type="EMBL" id="MBB4741892.1"/>
    </source>
</evidence>
<dbReference type="SUPFAM" id="SSF48403">
    <property type="entry name" value="Ankyrin repeat"/>
    <property type="match status" value="1"/>
</dbReference>
<dbReference type="InterPro" id="IPR001680">
    <property type="entry name" value="WD40_rpt"/>
</dbReference>
<comment type="caution">
    <text evidence="4">The sequence shown here is derived from an EMBL/GenBank/DDBJ whole genome shotgun (WGS) entry which is preliminary data.</text>
</comment>
<evidence type="ECO:0000256" key="1">
    <source>
        <dbReference type="ARBA" id="ARBA00022737"/>
    </source>
</evidence>
<keyword evidence="5" id="KW-1185">Reference proteome</keyword>
<dbReference type="EMBL" id="JACHNB010000001">
    <property type="protein sequence ID" value="MBB4741892.1"/>
    <property type="molecule type" value="Genomic_DNA"/>
</dbReference>
<evidence type="ECO:0000313" key="5">
    <source>
        <dbReference type="Proteomes" id="UP000546162"/>
    </source>
</evidence>
<dbReference type="SMART" id="SM00248">
    <property type="entry name" value="ANK"/>
    <property type="match status" value="3"/>
</dbReference>
<dbReference type="PROSITE" id="PS50297">
    <property type="entry name" value="ANK_REP_REGION"/>
    <property type="match status" value="1"/>
</dbReference>
<keyword evidence="1" id="KW-0677">Repeat</keyword>
<sequence length="478" mass="49928">MRDPTVITAARGGDLPALRRLLSADPAAVQARGRLGETPLHCARDGEITAVLLRHGASVDARDRQGRTPLHDAGAAKARVLLSAGADPGSRDHHGQTPLHRAVADGDAELVALLLAESADPVVRDDGGSSPMHLARGRGPREIRGLLEAAGGSLAEPTDPAIAGSGPQRALRLGRDGPTAYTVSGHATLVRWRLDRPPRPETIVATEHTVLRDLAVHPHQPLIAVAPADASVELRGDDLADPEPLAGLDDVTALAFSPDGRWLAAATHPERVVLVDVATRQITGEAEAGERTDCVAFSPDGSLLATTCSFQAGAHVRVDRVTADGRLEPVTEIDRPGRDTIPAAVFTPDSRCLVIWQTSALHGARQPGWRGDLLLTGTDGQVLWQRPIDADTTGVRTSPAEAGAPMGWFTRPCLSPDGGQIALGLDGSVVLFGTDDGAPLGVLPVPGHATTAAGDPATGAWLVATDQGLRETSREERQ</sequence>
<gene>
    <name evidence="4" type="ORF">BJY16_005351</name>
</gene>
<proteinExistence type="predicted"/>
<accession>A0A7W7H189</accession>
<dbReference type="InterPro" id="IPR011044">
    <property type="entry name" value="Quino_amine_DH_bsu"/>
</dbReference>
<dbReference type="Pfam" id="PF00023">
    <property type="entry name" value="Ank"/>
    <property type="match status" value="1"/>
</dbReference>
<dbReference type="InterPro" id="IPR002110">
    <property type="entry name" value="Ankyrin_rpt"/>
</dbReference>
<dbReference type="Gene3D" id="2.130.10.10">
    <property type="entry name" value="YVTN repeat-like/Quinoprotein amine dehydrogenase"/>
    <property type="match status" value="1"/>
</dbReference>
<organism evidence="4 5">
    <name type="scientific">Actinoplanes octamycinicus</name>
    <dbReference type="NCBI Taxonomy" id="135948"/>
    <lineage>
        <taxon>Bacteria</taxon>
        <taxon>Bacillati</taxon>
        <taxon>Actinomycetota</taxon>
        <taxon>Actinomycetes</taxon>
        <taxon>Micromonosporales</taxon>
        <taxon>Micromonosporaceae</taxon>
        <taxon>Actinoplanes</taxon>
    </lineage>
</organism>
<dbReference type="PANTHER" id="PTHR24198:SF165">
    <property type="entry name" value="ANKYRIN REPEAT-CONTAINING PROTEIN-RELATED"/>
    <property type="match status" value="1"/>
</dbReference>
<dbReference type="Pfam" id="PF00400">
    <property type="entry name" value="WD40"/>
    <property type="match status" value="1"/>
</dbReference>
<name>A0A7W7H189_9ACTN</name>
<dbReference type="SUPFAM" id="SSF50969">
    <property type="entry name" value="YVTN repeat-like/Quinoprotein amine dehydrogenase"/>
    <property type="match status" value="1"/>
</dbReference>
<evidence type="ECO:0000256" key="3">
    <source>
        <dbReference type="PROSITE-ProRule" id="PRU00023"/>
    </source>
</evidence>
<feature type="repeat" description="ANK" evidence="3">
    <location>
        <begin position="94"/>
        <end position="126"/>
    </location>
</feature>
<dbReference type="AlphaFoldDB" id="A0A7W7H189"/>
<dbReference type="PROSITE" id="PS50088">
    <property type="entry name" value="ANK_REPEAT"/>
    <property type="match status" value="1"/>
</dbReference>
<keyword evidence="2 3" id="KW-0040">ANK repeat</keyword>
<dbReference type="InterPro" id="IPR036770">
    <property type="entry name" value="Ankyrin_rpt-contain_sf"/>
</dbReference>
<dbReference type="PANTHER" id="PTHR24198">
    <property type="entry name" value="ANKYRIN REPEAT AND PROTEIN KINASE DOMAIN-CONTAINING PROTEIN"/>
    <property type="match status" value="1"/>
</dbReference>